<protein>
    <submittedName>
        <fullName evidence="9">4-amino-4-deoxy-L-arabinose transferase</fullName>
    </submittedName>
</protein>
<dbReference type="PANTHER" id="PTHR33908:SF3">
    <property type="entry name" value="UNDECAPRENYL PHOSPHATE-ALPHA-4-AMINO-4-DEOXY-L-ARABINOSE ARABINOSYL TRANSFERASE"/>
    <property type="match status" value="1"/>
</dbReference>
<evidence type="ECO:0000256" key="6">
    <source>
        <dbReference type="ARBA" id="ARBA00022989"/>
    </source>
</evidence>
<keyword evidence="3" id="KW-0328">Glycosyltransferase</keyword>
<dbReference type="AlphaFoldDB" id="A0A8G2FAC8"/>
<gene>
    <name evidence="9" type="ORF">SAMN05660830_00741</name>
</gene>
<feature type="transmembrane region" description="Helical" evidence="8">
    <location>
        <begin position="149"/>
        <end position="168"/>
    </location>
</feature>
<feature type="transmembrane region" description="Helical" evidence="8">
    <location>
        <begin position="224"/>
        <end position="245"/>
    </location>
</feature>
<name>A0A8G2FAC8_9BACT</name>
<evidence type="ECO:0000256" key="3">
    <source>
        <dbReference type="ARBA" id="ARBA00022676"/>
    </source>
</evidence>
<organism evidence="9 10">
    <name type="scientific">Halodesulfovibrio aestuarii</name>
    <dbReference type="NCBI Taxonomy" id="126333"/>
    <lineage>
        <taxon>Bacteria</taxon>
        <taxon>Pseudomonadati</taxon>
        <taxon>Thermodesulfobacteriota</taxon>
        <taxon>Desulfovibrionia</taxon>
        <taxon>Desulfovibrionales</taxon>
        <taxon>Desulfovibrionaceae</taxon>
        <taxon>Halodesulfovibrio</taxon>
    </lineage>
</organism>
<sequence>MSMQKICTFFEEKLCHKYVPLFLLGLLIVITTTAYLNQLDPEIMEGRNFITASEIIKTGNWVVPSLFGELRIAKPPLPTWMTSAVMMLAGTDTNLVVNRIPSAFAGLFLSLAFFGLTKSLTRSTRISVISTAVLGTSYLYIFMVRRGTWDIHAIAYMTAMIWALDVLLKSKKFRPWVCLSAGLFFGLSFLSKGPVAFYALLLPFLFSEIVVNGAKKMTSQWKKLLLVGALGLLISVSWYVVIMIMHPEAMAAMFSKETAAWAGRHVRGWWYYLPQVPAMLGLWAIPAALVCIPQYARSRLQDTIPYKQLLLWTVGIVVLLSIIPEKKVRYLLPVIVPLSILVGGYLDYCLKQGFSFYGTKRGFQLYAVLGVIILLAIVGVMWIAGEISSTPFYTDPWQVFAALCSLLLAALLWTTAMYHKPQLLLGCLFSTMALLLVTIPPHIKTLMPNRGALPIQTIRSFVGNVEEQVHSLASLKLQTQWILGKPAIRIAKEDLMTLSPGEHIVIASYPTDFPNNIVVEKEYLARYVKHNPLLIYRVNVQN</sequence>
<dbReference type="GO" id="GO:0005886">
    <property type="term" value="C:plasma membrane"/>
    <property type="evidence" value="ECO:0007669"/>
    <property type="project" value="UniProtKB-SubCell"/>
</dbReference>
<evidence type="ECO:0000256" key="7">
    <source>
        <dbReference type="ARBA" id="ARBA00023136"/>
    </source>
</evidence>
<dbReference type="Proteomes" id="UP000184001">
    <property type="component" value="Unassembled WGS sequence"/>
</dbReference>
<dbReference type="GO" id="GO:0009103">
    <property type="term" value="P:lipopolysaccharide biosynthetic process"/>
    <property type="evidence" value="ECO:0007669"/>
    <property type="project" value="UniProtKB-ARBA"/>
</dbReference>
<evidence type="ECO:0000313" key="10">
    <source>
        <dbReference type="Proteomes" id="UP000184001"/>
    </source>
</evidence>
<feature type="transmembrane region" description="Helical" evidence="8">
    <location>
        <begin position="330"/>
        <end position="350"/>
    </location>
</feature>
<feature type="transmembrane region" description="Helical" evidence="8">
    <location>
        <begin position="126"/>
        <end position="143"/>
    </location>
</feature>
<keyword evidence="2" id="KW-1003">Cell membrane</keyword>
<evidence type="ECO:0000256" key="8">
    <source>
        <dbReference type="SAM" id="Phobius"/>
    </source>
</evidence>
<keyword evidence="5 8" id="KW-0812">Transmembrane</keyword>
<keyword evidence="6 8" id="KW-1133">Transmembrane helix</keyword>
<evidence type="ECO:0000313" key="9">
    <source>
        <dbReference type="EMBL" id="SHI71234.1"/>
    </source>
</evidence>
<evidence type="ECO:0000256" key="4">
    <source>
        <dbReference type="ARBA" id="ARBA00022679"/>
    </source>
</evidence>
<feature type="transmembrane region" description="Helical" evidence="8">
    <location>
        <begin position="304"/>
        <end position="324"/>
    </location>
</feature>
<evidence type="ECO:0000256" key="1">
    <source>
        <dbReference type="ARBA" id="ARBA00004651"/>
    </source>
</evidence>
<feature type="transmembrane region" description="Helical" evidence="8">
    <location>
        <begin position="362"/>
        <end position="385"/>
    </location>
</feature>
<feature type="transmembrane region" description="Helical" evidence="8">
    <location>
        <begin position="397"/>
        <end position="416"/>
    </location>
</feature>
<keyword evidence="4 9" id="KW-0808">Transferase</keyword>
<reference evidence="9 10" key="1">
    <citation type="submission" date="2016-11" db="EMBL/GenBank/DDBJ databases">
        <authorList>
            <person name="Varghese N."/>
            <person name="Submissions S."/>
        </authorList>
    </citation>
    <scope>NUCLEOTIDE SEQUENCE [LARGE SCALE GENOMIC DNA]</scope>
    <source>
        <strain evidence="9 10">DSM 17919</strain>
    </source>
</reference>
<dbReference type="PANTHER" id="PTHR33908">
    <property type="entry name" value="MANNOSYLTRANSFERASE YKCB-RELATED"/>
    <property type="match status" value="1"/>
</dbReference>
<feature type="transmembrane region" description="Helical" evidence="8">
    <location>
        <begin position="21"/>
        <end position="39"/>
    </location>
</feature>
<feature type="transmembrane region" description="Helical" evidence="8">
    <location>
        <begin position="423"/>
        <end position="443"/>
    </location>
</feature>
<dbReference type="GO" id="GO:0016763">
    <property type="term" value="F:pentosyltransferase activity"/>
    <property type="evidence" value="ECO:0007669"/>
    <property type="project" value="TreeGrafter"/>
</dbReference>
<evidence type="ECO:0000256" key="2">
    <source>
        <dbReference type="ARBA" id="ARBA00022475"/>
    </source>
</evidence>
<feature type="transmembrane region" description="Helical" evidence="8">
    <location>
        <begin position="269"/>
        <end position="292"/>
    </location>
</feature>
<comment type="caution">
    <text evidence="9">The sequence shown here is derived from an EMBL/GenBank/DDBJ whole genome shotgun (WGS) entry which is preliminary data.</text>
</comment>
<proteinExistence type="predicted"/>
<dbReference type="InterPro" id="IPR050297">
    <property type="entry name" value="LipidA_mod_glycosyltrf_83"/>
</dbReference>
<dbReference type="GO" id="GO:0010041">
    <property type="term" value="P:response to iron(III) ion"/>
    <property type="evidence" value="ECO:0007669"/>
    <property type="project" value="TreeGrafter"/>
</dbReference>
<dbReference type="EMBL" id="FQZR01000002">
    <property type="protein sequence ID" value="SHI71234.1"/>
    <property type="molecule type" value="Genomic_DNA"/>
</dbReference>
<keyword evidence="7 8" id="KW-0472">Membrane</keyword>
<evidence type="ECO:0000256" key="5">
    <source>
        <dbReference type="ARBA" id="ARBA00022692"/>
    </source>
</evidence>
<comment type="subcellular location">
    <subcellularLocation>
        <location evidence="1">Cell membrane</location>
        <topology evidence="1">Multi-pass membrane protein</topology>
    </subcellularLocation>
</comment>
<dbReference type="RefSeq" id="WP_020001866.1">
    <property type="nucleotide sequence ID" value="NZ_CP192219.1"/>
</dbReference>
<accession>A0A8G2FAC8</accession>
<feature type="transmembrane region" description="Helical" evidence="8">
    <location>
        <begin position="96"/>
        <end position="114"/>
    </location>
</feature>